<protein>
    <recommendedName>
        <fullName evidence="3">Outer membrane protein beta-barrel domain-containing protein</fullName>
    </recommendedName>
</protein>
<evidence type="ECO:0000256" key="2">
    <source>
        <dbReference type="SAM" id="SignalP"/>
    </source>
</evidence>
<dbReference type="Gene3D" id="2.40.160.20">
    <property type="match status" value="1"/>
</dbReference>
<gene>
    <name evidence="4" type="ORF">CWE14_05125</name>
</gene>
<keyword evidence="5" id="KW-1185">Reference proteome</keyword>
<name>A0A432WJB6_9GAMM</name>
<dbReference type="InterPro" id="IPR027385">
    <property type="entry name" value="Beta-barrel_OMP"/>
</dbReference>
<evidence type="ECO:0000256" key="1">
    <source>
        <dbReference type="ARBA" id="ARBA00022729"/>
    </source>
</evidence>
<feature type="chain" id="PRO_5019162720" description="Outer membrane protein beta-barrel domain-containing protein" evidence="2">
    <location>
        <begin position="42"/>
        <end position="211"/>
    </location>
</feature>
<feature type="signal peptide" evidence="2">
    <location>
        <begin position="1"/>
        <end position="41"/>
    </location>
</feature>
<dbReference type="Proteomes" id="UP000287823">
    <property type="component" value="Unassembled WGS sequence"/>
</dbReference>
<evidence type="ECO:0000313" key="5">
    <source>
        <dbReference type="Proteomes" id="UP000287823"/>
    </source>
</evidence>
<comment type="caution">
    <text evidence="4">The sequence shown here is derived from an EMBL/GenBank/DDBJ whole genome shotgun (WGS) entry which is preliminary data.</text>
</comment>
<reference evidence="4 5" key="1">
    <citation type="journal article" date="2011" name="Front. Microbiol.">
        <title>Genomic signatures of strain selection and enhancement in Bacillus atrophaeus var. globigii, a historical biowarfare simulant.</title>
        <authorList>
            <person name="Gibbons H.S."/>
            <person name="Broomall S.M."/>
            <person name="McNew L.A."/>
            <person name="Daligault H."/>
            <person name="Chapman C."/>
            <person name="Bruce D."/>
            <person name="Karavis M."/>
            <person name="Krepps M."/>
            <person name="McGregor P.A."/>
            <person name="Hong C."/>
            <person name="Park K.H."/>
            <person name="Akmal A."/>
            <person name="Feldman A."/>
            <person name="Lin J.S."/>
            <person name="Chang W.E."/>
            <person name="Higgs B.W."/>
            <person name="Demirev P."/>
            <person name="Lindquist J."/>
            <person name="Liem A."/>
            <person name="Fochler E."/>
            <person name="Read T.D."/>
            <person name="Tapia R."/>
            <person name="Johnson S."/>
            <person name="Bishop-Lilly K.A."/>
            <person name="Detter C."/>
            <person name="Han C."/>
            <person name="Sozhamannan S."/>
            <person name="Rosenzweig C.N."/>
            <person name="Skowronski E.W."/>
        </authorList>
    </citation>
    <scope>NUCLEOTIDE SEQUENCE [LARGE SCALE GENOMIC DNA]</scope>
    <source>
        <strain evidence="4 5">Y4G10-17</strain>
    </source>
</reference>
<dbReference type="EMBL" id="PIPO01000002">
    <property type="protein sequence ID" value="RUO33845.1"/>
    <property type="molecule type" value="Genomic_DNA"/>
</dbReference>
<proteinExistence type="predicted"/>
<dbReference type="AlphaFoldDB" id="A0A432WJB6"/>
<dbReference type="InterPro" id="IPR011250">
    <property type="entry name" value="OMP/PagP_B-barrel"/>
</dbReference>
<dbReference type="Pfam" id="PF13505">
    <property type="entry name" value="OMP_b-brl"/>
    <property type="match status" value="1"/>
</dbReference>
<evidence type="ECO:0000259" key="3">
    <source>
        <dbReference type="Pfam" id="PF13505"/>
    </source>
</evidence>
<accession>A0A432WJB6</accession>
<feature type="domain" description="Outer membrane protein beta-barrel" evidence="3">
    <location>
        <begin position="28"/>
        <end position="211"/>
    </location>
</feature>
<evidence type="ECO:0000313" key="4">
    <source>
        <dbReference type="EMBL" id="RUO33845.1"/>
    </source>
</evidence>
<organism evidence="4 5">
    <name type="scientific">Aliidiomarina soli</name>
    <dbReference type="NCBI Taxonomy" id="1928574"/>
    <lineage>
        <taxon>Bacteria</taxon>
        <taxon>Pseudomonadati</taxon>
        <taxon>Pseudomonadota</taxon>
        <taxon>Gammaproteobacteria</taxon>
        <taxon>Alteromonadales</taxon>
        <taxon>Idiomarinaceae</taxon>
        <taxon>Aliidiomarina</taxon>
    </lineage>
</organism>
<dbReference type="SUPFAM" id="SSF56925">
    <property type="entry name" value="OMPA-like"/>
    <property type="match status" value="1"/>
</dbReference>
<sequence length="211" mass="22488">MLAPLKRSAWCMESVYKDLKSMKKAYLAALLASVISAPSLAQSPSFNYVEVSYFDADGLDGISAALVKELSDDFVMLADFAYASDSFMDTDIDVTSVSGGVGYRHAISEKTVLVAGPQLLYARAKVSANIGGQSFSDSDSETGFGILGLVRHMVSEQFELNGGLQYSNIGDGSNTDAFVGARLHLNEQFSLSASLAFDDADTVSVGVAYHF</sequence>
<keyword evidence="1 2" id="KW-0732">Signal</keyword>